<dbReference type="AlphaFoldDB" id="A0AAD3GZ99"/>
<keyword evidence="3" id="KW-1185">Reference proteome</keyword>
<evidence type="ECO:0000313" key="2">
    <source>
        <dbReference type="EMBL" id="GFH44540.1"/>
    </source>
</evidence>
<evidence type="ECO:0000313" key="3">
    <source>
        <dbReference type="Proteomes" id="UP001054902"/>
    </source>
</evidence>
<gene>
    <name evidence="2" type="ORF">CTEN210_01014</name>
</gene>
<reference evidence="2 3" key="1">
    <citation type="journal article" date="2021" name="Sci. Rep.">
        <title>The genome of the diatom Chaetoceros tenuissimus carries an ancient integrated fragment of an extant virus.</title>
        <authorList>
            <person name="Hongo Y."/>
            <person name="Kimura K."/>
            <person name="Takaki Y."/>
            <person name="Yoshida Y."/>
            <person name="Baba S."/>
            <person name="Kobayashi G."/>
            <person name="Nagasaki K."/>
            <person name="Hano T."/>
            <person name="Tomaru Y."/>
        </authorList>
    </citation>
    <scope>NUCLEOTIDE SEQUENCE [LARGE SCALE GENOMIC DNA]</scope>
    <source>
        <strain evidence="2 3">NIES-3715</strain>
    </source>
</reference>
<comment type="caution">
    <text evidence="2">The sequence shown here is derived from an EMBL/GenBank/DDBJ whole genome shotgun (WGS) entry which is preliminary data.</text>
</comment>
<feature type="compositionally biased region" description="Acidic residues" evidence="1">
    <location>
        <begin position="424"/>
        <end position="438"/>
    </location>
</feature>
<organism evidence="2 3">
    <name type="scientific">Chaetoceros tenuissimus</name>
    <dbReference type="NCBI Taxonomy" id="426638"/>
    <lineage>
        <taxon>Eukaryota</taxon>
        <taxon>Sar</taxon>
        <taxon>Stramenopiles</taxon>
        <taxon>Ochrophyta</taxon>
        <taxon>Bacillariophyta</taxon>
        <taxon>Coscinodiscophyceae</taxon>
        <taxon>Chaetocerotophycidae</taxon>
        <taxon>Chaetocerotales</taxon>
        <taxon>Chaetocerotaceae</taxon>
        <taxon>Chaetoceros</taxon>
    </lineage>
</organism>
<feature type="compositionally biased region" description="Basic and acidic residues" evidence="1">
    <location>
        <begin position="439"/>
        <end position="461"/>
    </location>
</feature>
<dbReference type="Proteomes" id="UP001054902">
    <property type="component" value="Unassembled WGS sequence"/>
</dbReference>
<feature type="region of interest" description="Disordered" evidence="1">
    <location>
        <begin position="294"/>
        <end position="328"/>
    </location>
</feature>
<evidence type="ECO:0000256" key="1">
    <source>
        <dbReference type="SAM" id="MobiDB-lite"/>
    </source>
</evidence>
<accession>A0AAD3GZ99</accession>
<proteinExistence type="predicted"/>
<name>A0AAD3GZ99_9STRA</name>
<feature type="region of interest" description="Disordered" evidence="1">
    <location>
        <begin position="381"/>
        <end position="470"/>
    </location>
</feature>
<sequence length="522" mass="60092">MRTRTTRNNERAATVRNTFSTLIQKYNLIMDLENLDPFELIEKAHKLLDKKNEEKDTESYWEAAYNFSLASSVLASKAQIDENASLKEQKIAALYQDKSHEYLQEARKVLLQAIEQELNRDQLLLDEIPSRLDSVKLLAGESDDLNLDTNQEFMPFMRGISEEEITIRRELFQTLFIGTDASLEHEQVKQQSHEEKELSLQERLAMLDASIPRPKTDQDRINDLTSSLNKLGVYVPDHSNENSMDDYADVSEEDQLKQIMNMARDEANLDIAQGNDEGGIRDVEQILKQSSIRIDLDPSPPDYDDLIHGNLNDDNDDDSETREKTATDAEYEFWNNLEIEEEETREMTEIELMKRELANAQSLLLQASLYLEELEEKGIVFESSAGTDEEEKDDENEKKVDADTADASEESVDKQNIDDKDIVADENSDETEQDECGEKEEQKQNEVEFEKGEEERTEKLDQSNCEPIVDVHDDTIAKDVDNHNSPEIEERALHNEGFKKLQEANELVNQIMKRWPSKSTQV</sequence>
<protein>
    <submittedName>
        <fullName evidence="2">Uncharacterized protein</fullName>
    </submittedName>
</protein>
<feature type="compositionally biased region" description="Basic and acidic residues" evidence="1">
    <location>
        <begin position="411"/>
        <end position="423"/>
    </location>
</feature>
<dbReference type="EMBL" id="BLLK01000020">
    <property type="protein sequence ID" value="GFH44540.1"/>
    <property type="molecule type" value="Genomic_DNA"/>
</dbReference>